<feature type="domain" description="DNA/RNA-binding protein Alba-like" evidence="1">
    <location>
        <begin position="75"/>
        <end position="109"/>
    </location>
</feature>
<dbReference type="AlphaFoldDB" id="A0A7H9HW70"/>
<evidence type="ECO:0000313" key="2">
    <source>
        <dbReference type="EMBL" id="QLQ81581.1"/>
    </source>
</evidence>
<proteinExistence type="predicted"/>
<dbReference type="OrthoDB" id="4033941at2759"/>
<gene>
    <name evidence="2" type="ORF">HG537_0F03420</name>
</gene>
<evidence type="ECO:0000313" key="3">
    <source>
        <dbReference type="Proteomes" id="UP000510647"/>
    </source>
</evidence>
<sequence>MEGLPRIQYDGLDAGIDLGDQESSMKYIYDNIISNCIEGSDNIGDGIILYRKITKNDNIKQTIDKLENTDCQYTCLYSYGPHIQKMLSIVEIFKRKVSCVKQWNKLTCFIVTKEGPNELIEKHTRVPILITVIEIPSARAPLDLSLKGFTQQ</sequence>
<accession>A0A7H9HW70</accession>
<dbReference type="InterPro" id="IPR002775">
    <property type="entry name" value="DNA/RNA-bd_Alba-like"/>
</dbReference>
<dbReference type="Proteomes" id="UP000510647">
    <property type="component" value="Chromosome 6"/>
</dbReference>
<reference evidence="2 3" key="1">
    <citation type="submission" date="2020-06" db="EMBL/GenBank/DDBJ databases">
        <title>The yeast mating-type switching endonuclease HO is a domesticated member of an unorthodox homing genetic element family.</title>
        <authorList>
            <person name="Coughlan A.Y."/>
            <person name="Lombardi L."/>
            <person name="Braun-Galleani S."/>
            <person name="Martos A.R."/>
            <person name="Galeote V."/>
            <person name="Bigey F."/>
            <person name="Dequin S."/>
            <person name="Byrne K.P."/>
            <person name="Wolfe K.H."/>
        </authorList>
    </citation>
    <scope>NUCLEOTIDE SEQUENCE [LARGE SCALE GENOMIC DNA]</scope>
    <source>
        <strain evidence="2 3">CBS2947</strain>
    </source>
</reference>
<organism evidence="2 3">
    <name type="scientific">Torulaspora globosa</name>
    <dbReference type="NCBI Taxonomy" id="48254"/>
    <lineage>
        <taxon>Eukaryota</taxon>
        <taxon>Fungi</taxon>
        <taxon>Dikarya</taxon>
        <taxon>Ascomycota</taxon>
        <taxon>Saccharomycotina</taxon>
        <taxon>Saccharomycetes</taxon>
        <taxon>Saccharomycetales</taxon>
        <taxon>Saccharomycetaceae</taxon>
        <taxon>Torulaspora</taxon>
    </lineage>
</organism>
<dbReference type="GO" id="GO:0003676">
    <property type="term" value="F:nucleic acid binding"/>
    <property type="evidence" value="ECO:0007669"/>
    <property type="project" value="InterPro"/>
</dbReference>
<protein>
    <recommendedName>
        <fullName evidence="1">DNA/RNA-binding protein Alba-like domain-containing protein</fullName>
    </recommendedName>
</protein>
<name>A0A7H9HW70_9SACH</name>
<keyword evidence="3" id="KW-1185">Reference proteome</keyword>
<dbReference type="EMBL" id="CP059272">
    <property type="protein sequence ID" value="QLQ81581.1"/>
    <property type="molecule type" value="Genomic_DNA"/>
</dbReference>
<evidence type="ECO:0000259" key="1">
    <source>
        <dbReference type="Pfam" id="PF01918"/>
    </source>
</evidence>
<dbReference type="Pfam" id="PF01918">
    <property type="entry name" value="Alba"/>
    <property type="match status" value="1"/>
</dbReference>